<name>A0A1V0N5F2_9ARCH</name>
<dbReference type="Proteomes" id="UP000192050">
    <property type="component" value="Chromosome"/>
</dbReference>
<feature type="domain" description="ABM" evidence="1">
    <location>
        <begin position="2"/>
        <end position="93"/>
    </location>
</feature>
<dbReference type="PROSITE" id="PS51725">
    <property type="entry name" value="ABM"/>
    <property type="match status" value="1"/>
</dbReference>
<dbReference type="OrthoDB" id="8690at2157"/>
<evidence type="ECO:0000313" key="4">
    <source>
        <dbReference type="Proteomes" id="UP000192050"/>
    </source>
</evidence>
<dbReference type="InterPro" id="IPR011008">
    <property type="entry name" value="Dimeric_a/b-barrel"/>
</dbReference>
<sequence>MIHVGLYYKVKEGHNDDFVKTFNNVLELLKSKPETGFVDGKLYQEVDSPREYMIYTEWKSREAFKDFVEMKAFKDTTDYGKSILEGAPRNKIFGESNGQTY</sequence>
<dbReference type="Pfam" id="PF03992">
    <property type="entry name" value="ABM"/>
    <property type="match status" value="1"/>
</dbReference>
<dbReference type="STRING" id="74969.FAD_1467"/>
<dbReference type="AlphaFoldDB" id="A0A1V0N5F2"/>
<dbReference type="EMBL" id="CP015363">
    <property type="protein sequence ID" value="ARD85325.1"/>
    <property type="molecule type" value="Genomic_DNA"/>
</dbReference>
<keyword evidence="4" id="KW-1185">Reference proteome</keyword>
<dbReference type="SUPFAM" id="SSF54909">
    <property type="entry name" value="Dimeric alpha+beta barrel"/>
    <property type="match status" value="1"/>
</dbReference>
<reference evidence="2 4" key="1">
    <citation type="submission" date="2011-10" db="EMBL/GenBank/DDBJ databases">
        <title>Metabolic and evolutionary patterns in the extreme acidophile Ferroplasma acidiphilum.</title>
        <authorList>
            <person name="Golyshina O.V."/>
            <person name="Kozyavkin S.A."/>
            <person name="Tatusov R.L."/>
            <person name="Slesarev A.I."/>
            <person name="Golyshin P.N."/>
        </authorList>
    </citation>
    <scope>NUCLEOTIDE SEQUENCE [LARGE SCALE GENOMIC DNA]</scope>
    <source>
        <strain evidence="2">Berkeley</strain>
        <strain evidence="4">Y</strain>
    </source>
</reference>
<evidence type="ECO:0000313" key="2">
    <source>
        <dbReference type="EMBL" id="ARD85325.1"/>
    </source>
</evidence>
<proteinExistence type="predicted"/>
<organism evidence="2 4">
    <name type="scientific">Ferroplasma acidiphilum</name>
    <dbReference type="NCBI Taxonomy" id="74969"/>
    <lineage>
        <taxon>Archaea</taxon>
        <taxon>Methanobacteriati</taxon>
        <taxon>Thermoplasmatota</taxon>
        <taxon>Thermoplasmata</taxon>
        <taxon>Thermoplasmatales</taxon>
        <taxon>Ferroplasmaceae</taxon>
        <taxon>Ferroplasma</taxon>
    </lineage>
</organism>
<reference evidence="3 5" key="2">
    <citation type="submission" date="2020-05" db="EMBL/GenBank/DDBJ databases">
        <authorList>
            <person name="Zhang R."/>
        </authorList>
    </citation>
    <scope>NUCLEOTIDE SEQUENCE [LARGE SCALE GENOMIC DNA]</scope>
    <source>
        <strain evidence="3 5">DSM 28986</strain>
    </source>
</reference>
<dbReference type="EMBL" id="JABGBP010000152">
    <property type="protein sequence ID" value="NOL60096.1"/>
    <property type="molecule type" value="Genomic_DNA"/>
</dbReference>
<dbReference type="Gene3D" id="3.30.70.100">
    <property type="match status" value="1"/>
</dbReference>
<keyword evidence="2" id="KW-0560">Oxidoreductase</keyword>
<dbReference type="Proteomes" id="UP000546917">
    <property type="component" value="Unassembled WGS sequence"/>
</dbReference>
<gene>
    <name evidence="2" type="ORF">FAD_1467</name>
    <name evidence="3" type="ORF">HLB00_04505</name>
</gene>
<dbReference type="PANTHER" id="PTHR34474">
    <property type="entry name" value="SIGNAL TRANSDUCTION PROTEIN TRAP"/>
    <property type="match status" value="1"/>
</dbReference>
<dbReference type="PANTHER" id="PTHR34474:SF2">
    <property type="entry name" value="SIGNAL TRANSDUCTION PROTEIN TRAP"/>
    <property type="match status" value="1"/>
</dbReference>
<evidence type="ECO:0000259" key="1">
    <source>
        <dbReference type="PROSITE" id="PS51725"/>
    </source>
</evidence>
<keyword evidence="2" id="KW-0503">Monooxygenase</keyword>
<dbReference type="RefSeq" id="WP_009886572.1">
    <property type="nucleotide sequence ID" value="NZ_CP015363.1"/>
</dbReference>
<accession>A0A1V0N5F2</accession>
<protein>
    <submittedName>
        <fullName evidence="2">ABM superfamily monooxygenase</fullName>
    </submittedName>
    <submittedName>
        <fullName evidence="3">Antibiotic biosynthesis monooxygenase</fullName>
    </submittedName>
</protein>
<dbReference type="InterPro" id="IPR007138">
    <property type="entry name" value="ABM_dom"/>
</dbReference>
<evidence type="ECO:0000313" key="3">
    <source>
        <dbReference type="EMBL" id="NOL60096.1"/>
    </source>
</evidence>
<evidence type="ECO:0000313" key="5">
    <source>
        <dbReference type="Proteomes" id="UP000546917"/>
    </source>
</evidence>
<dbReference type="KEGG" id="fai:FAD_1467"/>
<dbReference type="GO" id="GO:0004497">
    <property type="term" value="F:monooxygenase activity"/>
    <property type="evidence" value="ECO:0007669"/>
    <property type="project" value="UniProtKB-KW"/>
</dbReference>
<dbReference type="InterPro" id="IPR050404">
    <property type="entry name" value="Heme-degrading_MO"/>
</dbReference>
<dbReference type="GeneID" id="16024697"/>